<dbReference type="InterPro" id="IPR018110">
    <property type="entry name" value="Mandel_Rmase/mucon_lact_enz_CS"/>
</dbReference>
<dbReference type="PANTHER" id="PTHR48073">
    <property type="entry name" value="O-SUCCINYLBENZOATE SYNTHASE-RELATED"/>
    <property type="match status" value="1"/>
</dbReference>
<dbReference type="PANTHER" id="PTHR48073:SF2">
    <property type="entry name" value="O-SUCCINYLBENZOATE SYNTHASE"/>
    <property type="match status" value="1"/>
</dbReference>
<dbReference type="PROSITE" id="PS00909">
    <property type="entry name" value="MR_MLE_2"/>
    <property type="match status" value="1"/>
</dbReference>
<dbReference type="GO" id="GO:0018850">
    <property type="term" value="F:chloromuconate cycloisomerase activity"/>
    <property type="evidence" value="ECO:0007669"/>
    <property type="project" value="UniProtKB-EC"/>
</dbReference>
<dbReference type="AlphaFoldDB" id="I4EME2"/>
<feature type="domain" description="Enolase C-terminal" evidence="2">
    <location>
        <begin position="2"/>
        <end position="184"/>
    </location>
</feature>
<protein>
    <submittedName>
        <fullName evidence="3">Putative Chloromuconate cycloisomerase</fullName>
        <ecNumber evidence="3">5.5.1.7</ecNumber>
    </submittedName>
</protein>
<dbReference type="EMBL" id="CAGS01000552">
    <property type="protein sequence ID" value="CCF85855.1"/>
    <property type="molecule type" value="Genomic_DNA"/>
</dbReference>
<proteinExistence type="predicted"/>
<dbReference type="SUPFAM" id="SSF51604">
    <property type="entry name" value="Enolase C-terminal domain-like"/>
    <property type="match status" value="1"/>
</dbReference>
<accession>I4EME2</accession>
<keyword evidence="4" id="KW-1185">Reference proteome</keyword>
<gene>
    <name evidence="3" type="ORF">NITHO_5960001</name>
</gene>
<organism evidence="3 4">
    <name type="scientific">Nitrolancea hollandica Lb</name>
    <dbReference type="NCBI Taxonomy" id="1129897"/>
    <lineage>
        <taxon>Bacteria</taxon>
        <taxon>Pseudomonadati</taxon>
        <taxon>Thermomicrobiota</taxon>
        <taxon>Thermomicrobia</taxon>
        <taxon>Sphaerobacterales</taxon>
        <taxon>Sphaerobacterineae</taxon>
        <taxon>Sphaerobacteraceae</taxon>
        <taxon>Nitrolancea</taxon>
    </lineage>
</organism>
<evidence type="ECO:0000313" key="3">
    <source>
        <dbReference type="EMBL" id="CCF85855.1"/>
    </source>
</evidence>
<reference evidence="3 4" key="1">
    <citation type="journal article" date="2012" name="ISME J.">
        <title>Nitrification expanded: discovery, physiology and genomics of a nitrite-oxidizing bacterium from the phylum Chloroflexi.</title>
        <authorList>
            <person name="Sorokin D.Y."/>
            <person name="Lucker S."/>
            <person name="Vejmelkova D."/>
            <person name="Kostrikina N.A."/>
            <person name="Kleerebezem R."/>
            <person name="Rijpstra W.I."/>
            <person name="Damste J.S."/>
            <person name="Le Paslier D."/>
            <person name="Muyzer G."/>
            <person name="Wagner M."/>
            <person name="van Loosdrecht M.C."/>
            <person name="Daims H."/>
        </authorList>
    </citation>
    <scope>NUCLEOTIDE SEQUENCE [LARGE SCALE GENOMIC DNA]</scope>
    <source>
        <strain evidence="4">none</strain>
    </source>
</reference>
<keyword evidence="3" id="KW-0413">Isomerase</keyword>
<dbReference type="Proteomes" id="UP000004221">
    <property type="component" value="Unassembled WGS sequence"/>
</dbReference>
<comment type="caution">
    <text evidence="3">The sequence shown here is derived from an EMBL/GenBank/DDBJ whole genome shotgun (WGS) entry which is preliminary data.</text>
</comment>
<evidence type="ECO:0000259" key="2">
    <source>
        <dbReference type="Pfam" id="PF13378"/>
    </source>
</evidence>
<dbReference type="GO" id="GO:0009063">
    <property type="term" value="P:amino acid catabolic process"/>
    <property type="evidence" value="ECO:0007669"/>
    <property type="project" value="InterPro"/>
</dbReference>
<sequence>MLRRVLGPHADLRVDVNCARTAREALTAITAMQRYGISAVEQPVPADDLEGLRQVTAATSEMIIVDESLRTLEEATVLAEERACDAFNVRVSKCGGLINSMRVAHVADQAGLACIVGAQVGESGILSTAGRQLAARIGRLVDVEGSAGRLLLREDLTVENVLPGWQGRARPFSRNGLGVRIKESTLKKYGRVHAILQASPTKVGQML</sequence>
<evidence type="ECO:0000313" key="4">
    <source>
        <dbReference type="Proteomes" id="UP000004221"/>
    </source>
</evidence>
<evidence type="ECO:0000256" key="1">
    <source>
        <dbReference type="ARBA" id="ARBA00022723"/>
    </source>
</evidence>
<dbReference type="EC" id="5.5.1.7" evidence="3"/>
<dbReference type="Gene3D" id="3.20.20.120">
    <property type="entry name" value="Enolase-like C-terminal domain"/>
    <property type="match status" value="1"/>
</dbReference>
<dbReference type="InterPro" id="IPR029065">
    <property type="entry name" value="Enolase_C-like"/>
</dbReference>
<dbReference type="GO" id="GO:0046872">
    <property type="term" value="F:metal ion binding"/>
    <property type="evidence" value="ECO:0007669"/>
    <property type="project" value="UniProtKB-KW"/>
</dbReference>
<keyword evidence="1" id="KW-0479">Metal-binding</keyword>
<dbReference type="InterPro" id="IPR036849">
    <property type="entry name" value="Enolase-like_C_sf"/>
</dbReference>
<dbReference type="Pfam" id="PF13378">
    <property type="entry name" value="MR_MLE_C"/>
    <property type="match status" value="1"/>
</dbReference>
<name>I4EME2_9BACT</name>